<proteinExistence type="inferred from homology"/>
<evidence type="ECO:0000313" key="9">
    <source>
        <dbReference type="EMBL" id="VFK48591.1"/>
    </source>
</evidence>
<evidence type="ECO:0000256" key="2">
    <source>
        <dbReference type="ARBA" id="ARBA00022617"/>
    </source>
</evidence>
<dbReference type="InterPro" id="IPR051263">
    <property type="entry name" value="C-type_cytochrome_biogenesis"/>
</dbReference>
<evidence type="ECO:0000256" key="3">
    <source>
        <dbReference type="ARBA" id="ARBA00022723"/>
    </source>
</evidence>
<keyword evidence="7" id="KW-0812">Transmembrane</keyword>
<comment type="similarity">
    <text evidence="1 7">Belongs to the CcmH/CycL/Ccl2/NrfF family.</text>
</comment>
<keyword evidence="6 7" id="KW-0408">Iron</keyword>
<dbReference type="GO" id="GO:0017004">
    <property type="term" value="P:cytochrome complex assembly"/>
    <property type="evidence" value="ECO:0007669"/>
    <property type="project" value="UniProtKB-KW"/>
</dbReference>
<evidence type="ECO:0000256" key="7">
    <source>
        <dbReference type="RuleBase" id="RU364112"/>
    </source>
</evidence>
<dbReference type="AlphaFoldDB" id="A0A450Z478"/>
<evidence type="ECO:0000256" key="1">
    <source>
        <dbReference type="ARBA" id="ARBA00010342"/>
    </source>
</evidence>
<evidence type="ECO:0000256" key="6">
    <source>
        <dbReference type="ARBA" id="ARBA00023004"/>
    </source>
</evidence>
<dbReference type="Gene3D" id="1.10.8.640">
    <property type="entry name" value="Cytochrome C biogenesis protein"/>
    <property type="match status" value="1"/>
</dbReference>
<evidence type="ECO:0000256" key="4">
    <source>
        <dbReference type="ARBA" id="ARBA00022729"/>
    </source>
</evidence>
<keyword evidence="5" id="KW-0201">Cytochrome c-type biogenesis</keyword>
<keyword evidence="4 7" id="KW-0732">Signal</keyword>
<feature type="transmembrane region" description="Helical" evidence="7">
    <location>
        <begin position="105"/>
        <end position="124"/>
    </location>
</feature>
<dbReference type="EMBL" id="CAADFS010000062">
    <property type="protein sequence ID" value="VFK48591.1"/>
    <property type="molecule type" value="Genomic_DNA"/>
</dbReference>
<evidence type="ECO:0000256" key="5">
    <source>
        <dbReference type="ARBA" id="ARBA00022748"/>
    </source>
</evidence>
<dbReference type="FunFam" id="1.10.8.640:FF:000001">
    <property type="entry name" value="Cytochrome c-type biogenesis protein"/>
    <property type="match status" value="1"/>
</dbReference>
<evidence type="ECO:0000259" key="8">
    <source>
        <dbReference type="Pfam" id="PF03918"/>
    </source>
</evidence>
<feature type="domain" description="CcmH/CycL/Ccl2/NrfF N-terminal" evidence="8">
    <location>
        <begin position="11"/>
        <end position="150"/>
    </location>
</feature>
<dbReference type="Pfam" id="PF03918">
    <property type="entry name" value="CcmH"/>
    <property type="match status" value="1"/>
</dbReference>
<protein>
    <recommendedName>
        <fullName evidence="7">Cytochrome c-type biogenesis protein</fullName>
    </recommendedName>
</protein>
<name>A0A450Z478_9GAMM</name>
<reference evidence="9" key="1">
    <citation type="submission" date="2019-02" db="EMBL/GenBank/DDBJ databases">
        <authorList>
            <person name="Gruber-Vodicka R. H."/>
            <person name="Seah K. B. B."/>
        </authorList>
    </citation>
    <scope>NUCLEOTIDE SEQUENCE</scope>
    <source>
        <strain evidence="9">BECK_BZ123</strain>
    </source>
</reference>
<comment type="function">
    <text evidence="7">Possible subunit of a heme lyase.</text>
</comment>
<keyword evidence="7" id="KW-1133">Transmembrane helix</keyword>
<keyword evidence="7" id="KW-0472">Membrane</keyword>
<sequence>MFNPRFLLFFLILFVGGSDASVFEPRDFADPEQEARYKTLIEELRCLVCQNQSLADSNAELAVDLRREIYTMLEEGADEDAVKEFMVSRYSEYVLYRPPVAGATLLLWGGPFLFALVGFVLLILRVRRRVDAPEPDALSEDDQKRLATLMDAKNKTDGRSN</sequence>
<dbReference type="PANTHER" id="PTHR47870">
    <property type="entry name" value="CYTOCHROME C-TYPE BIOGENESIS PROTEIN CCMH"/>
    <property type="match status" value="1"/>
</dbReference>
<gene>
    <name evidence="9" type="ORF">BECKTC1821D_GA0114238_106213</name>
</gene>
<keyword evidence="2 7" id="KW-0349">Heme</keyword>
<dbReference type="CDD" id="cd16378">
    <property type="entry name" value="CcmH_N"/>
    <property type="match status" value="1"/>
</dbReference>
<accession>A0A450Z478</accession>
<organism evidence="9">
    <name type="scientific">Candidatus Kentrum sp. TC</name>
    <dbReference type="NCBI Taxonomy" id="2126339"/>
    <lineage>
        <taxon>Bacteria</taxon>
        <taxon>Pseudomonadati</taxon>
        <taxon>Pseudomonadota</taxon>
        <taxon>Gammaproteobacteria</taxon>
        <taxon>Candidatus Kentrum</taxon>
    </lineage>
</organism>
<dbReference type="InterPro" id="IPR038297">
    <property type="entry name" value="CcmH/CycL/NrfF/Ccl2_sf"/>
</dbReference>
<dbReference type="GO" id="GO:0005886">
    <property type="term" value="C:plasma membrane"/>
    <property type="evidence" value="ECO:0007669"/>
    <property type="project" value="TreeGrafter"/>
</dbReference>
<dbReference type="PANTHER" id="PTHR47870:SF1">
    <property type="entry name" value="CYTOCHROME C-TYPE BIOGENESIS PROTEIN CCMH"/>
    <property type="match status" value="1"/>
</dbReference>
<dbReference type="InterPro" id="IPR005616">
    <property type="entry name" value="CcmH/CycL/Ccl2/NrfF_N"/>
</dbReference>
<dbReference type="GO" id="GO:0046872">
    <property type="term" value="F:metal ion binding"/>
    <property type="evidence" value="ECO:0007669"/>
    <property type="project" value="UniProtKB-KW"/>
</dbReference>
<keyword evidence="3 7" id="KW-0479">Metal-binding</keyword>